<comment type="similarity">
    <text evidence="6 13">Belongs to the aldose epimerase family.</text>
</comment>
<dbReference type="PROSITE" id="PS00545">
    <property type="entry name" value="ALDOSE_1_EPIMERASE"/>
    <property type="match status" value="1"/>
</dbReference>
<dbReference type="OMA" id="VWDVEPF"/>
<dbReference type="OrthoDB" id="274691at2759"/>
<evidence type="ECO:0000256" key="5">
    <source>
        <dbReference type="ARBA" id="ARBA00005028"/>
    </source>
</evidence>
<feature type="active site" description="Proton donor" evidence="14">
    <location>
        <position position="176"/>
    </location>
</feature>
<evidence type="ECO:0000256" key="9">
    <source>
        <dbReference type="ARBA" id="ARBA00022553"/>
    </source>
</evidence>
<comment type="catalytic activity">
    <reaction evidence="2">
        <text>alpha-D-galactose = beta-D-galactose</text>
        <dbReference type="Rhea" id="RHEA:28675"/>
        <dbReference type="ChEBI" id="CHEBI:27667"/>
        <dbReference type="ChEBI" id="CHEBI:28061"/>
        <dbReference type="EC" id="5.1.3.3"/>
    </reaction>
    <physiologicalReaction direction="right-to-left" evidence="2">
        <dbReference type="Rhea" id="RHEA:28677"/>
    </physiologicalReaction>
</comment>
<gene>
    <name evidence="17" type="primary">LOC101079640</name>
</gene>
<dbReference type="SUPFAM" id="SSF74650">
    <property type="entry name" value="Galactose mutarotase-like"/>
    <property type="match status" value="1"/>
</dbReference>
<evidence type="ECO:0000256" key="10">
    <source>
        <dbReference type="ARBA" id="ARBA00023235"/>
    </source>
</evidence>
<dbReference type="EC" id="5.1.3.3" evidence="13"/>
<dbReference type="PIRSF" id="PIRSF005096">
    <property type="entry name" value="GALM"/>
    <property type="match status" value="1"/>
</dbReference>
<accession>A0A674PI44</accession>
<dbReference type="PANTHER" id="PTHR10091:SF0">
    <property type="entry name" value="GALACTOSE MUTAROTASE"/>
    <property type="match status" value="1"/>
</dbReference>
<comment type="pathway">
    <text evidence="5 13">Carbohydrate metabolism; hexose metabolism.</text>
</comment>
<dbReference type="InterPro" id="IPR015443">
    <property type="entry name" value="Aldose_1-epimerase"/>
</dbReference>
<dbReference type="GO" id="GO:0006006">
    <property type="term" value="P:glucose metabolic process"/>
    <property type="evidence" value="ECO:0007669"/>
    <property type="project" value="TreeGrafter"/>
</dbReference>
<feature type="binding site" evidence="16">
    <location>
        <begin position="81"/>
        <end position="82"/>
    </location>
    <ligand>
        <name>beta-D-galactose</name>
        <dbReference type="ChEBI" id="CHEBI:27667"/>
    </ligand>
</feature>
<keyword evidence="11 13" id="KW-0119">Carbohydrate metabolism</keyword>
<evidence type="ECO:0000256" key="15">
    <source>
        <dbReference type="PIRSR" id="PIRSR005096-2"/>
    </source>
</evidence>
<evidence type="ECO:0000256" key="6">
    <source>
        <dbReference type="ARBA" id="ARBA00006206"/>
    </source>
</evidence>
<dbReference type="UniPathway" id="UPA00242"/>
<evidence type="ECO:0000256" key="1">
    <source>
        <dbReference type="ARBA" id="ARBA00001614"/>
    </source>
</evidence>
<sequence>MTQVSQAPWGEVPGQGVVHLWLLQSPQLQVEILTLGATIKSVFSRGRDGRSADVVLGYDHLQAGYLSDRRYLGATVGRVANRIAKGLFVVDGVQYKLDTNNGPNAIHGGLQGFSKALWCAEAVDAGVQLSLTSPDGDQGYPGELQVSLTYTLKEGTLTAEYRAQADKTTPINLTNHAYFNLAGQGAPDIYDHQVSISAQWYLPVDDTSIPTGDIRPVEGTLFDLRKPVLLGPRLKELPGPGFDHNFCLCASKDVWKERRAARVVHPASGRVLEVWTSQPGLQFYTANYLDGSVVGKGGVPYGKHSSFCLETQNWPDAVNQPTFPNCLLQAGEQYHHVTRLSFTTAP</sequence>
<protein>
    <recommendedName>
        <fullName evidence="13">Aldose 1-epimerase</fullName>
        <ecNumber evidence="13">5.1.3.3</ecNumber>
    </recommendedName>
</protein>
<dbReference type="UniPathway" id="UPA00214"/>
<organism evidence="17 18">
    <name type="scientific">Takifugu rubripes</name>
    <name type="common">Japanese pufferfish</name>
    <name type="synonym">Fugu rubripes</name>
    <dbReference type="NCBI Taxonomy" id="31033"/>
    <lineage>
        <taxon>Eukaryota</taxon>
        <taxon>Metazoa</taxon>
        <taxon>Chordata</taxon>
        <taxon>Craniata</taxon>
        <taxon>Vertebrata</taxon>
        <taxon>Euteleostomi</taxon>
        <taxon>Actinopterygii</taxon>
        <taxon>Neopterygii</taxon>
        <taxon>Teleostei</taxon>
        <taxon>Neoteleostei</taxon>
        <taxon>Acanthomorphata</taxon>
        <taxon>Eupercaria</taxon>
        <taxon>Tetraodontiformes</taxon>
        <taxon>Tetradontoidea</taxon>
        <taxon>Tetraodontidae</taxon>
        <taxon>Takifugu</taxon>
    </lineage>
</organism>
<evidence type="ECO:0000256" key="2">
    <source>
        <dbReference type="ARBA" id="ARBA00001712"/>
    </source>
</evidence>
<evidence type="ECO:0000256" key="4">
    <source>
        <dbReference type="ARBA" id="ARBA00004947"/>
    </source>
</evidence>
<dbReference type="CDD" id="cd09019">
    <property type="entry name" value="galactose_mutarotase_like"/>
    <property type="match status" value="1"/>
</dbReference>
<dbReference type="InterPro" id="IPR047215">
    <property type="entry name" value="Galactose_mutarotase-like"/>
</dbReference>
<evidence type="ECO:0000256" key="16">
    <source>
        <dbReference type="PIRSR" id="PIRSR005096-3"/>
    </source>
</evidence>
<evidence type="ECO:0000256" key="8">
    <source>
        <dbReference type="ARBA" id="ARBA00022490"/>
    </source>
</evidence>
<comment type="pathway">
    <text evidence="4">Carbohydrate metabolism; galactose metabolism.</text>
</comment>
<comment type="function">
    <text evidence="12">Mutarotase that catalyzes the interconversion of beta-D-galactose and alpha-D-galactose during galactose metabolism. Beta-D-galactose is metabolized in the liver into glucose 1-phosphate, the primary metabolic fuel, by the action of four enzymes that constitute the Leloir pathway: GALM, GALK1 (galactokinase), GALT (galactose-1-phosphate uridylyltransferase) and GALE (UDP-galactose-4'-epimerase). Involved in the maintenance of the equilibrium between the beta- and alpha-anomers of galactose, therefore ensuring a sufficient supply of the alpha-anomer for GALK1. Also active on D-glucose although shows a preference for galactose over glucose.</text>
</comment>
<reference evidence="17" key="1">
    <citation type="journal article" date="2011" name="Genome Biol. Evol.">
        <title>Integration of the genetic map and genome assembly of fugu facilitates insights into distinct features of genome evolution in teleosts and mammals.</title>
        <authorList>
            <person name="Kai W."/>
            <person name="Kikuchi K."/>
            <person name="Tohari S."/>
            <person name="Chew A.K."/>
            <person name="Tay A."/>
            <person name="Fujiwara A."/>
            <person name="Hosoya S."/>
            <person name="Suetake H."/>
            <person name="Naruse K."/>
            <person name="Brenner S."/>
            <person name="Suzuki Y."/>
            <person name="Venkatesh B."/>
        </authorList>
    </citation>
    <scope>NUCLEOTIDE SEQUENCE [LARGE SCALE GENOMIC DNA]</scope>
</reference>
<feature type="binding site" evidence="16">
    <location>
        <begin position="176"/>
        <end position="178"/>
    </location>
    <ligand>
        <name>beta-D-galactose</name>
        <dbReference type="ChEBI" id="CHEBI:27667"/>
    </ligand>
</feature>
<evidence type="ECO:0000313" key="18">
    <source>
        <dbReference type="Proteomes" id="UP000005226"/>
    </source>
</evidence>
<evidence type="ECO:0000256" key="12">
    <source>
        <dbReference type="ARBA" id="ARBA00045743"/>
    </source>
</evidence>
<evidence type="ECO:0000256" key="7">
    <source>
        <dbReference type="ARBA" id="ARBA00011245"/>
    </source>
</evidence>
<evidence type="ECO:0000313" key="17">
    <source>
        <dbReference type="Ensembl" id="ENSTRUP00000085204.1"/>
    </source>
</evidence>
<dbReference type="GO" id="GO:0004034">
    <property type="term" value="F:aldose 1-epimerase activity"/>
    <property type="evidence" value="ECO:0007669"/>
    <property type="project" value="UniProtKB-EC"/>
</dbReference>
<evidence type="ECO:0000256" key="3">
    <source>
        <dbReference type="ARBA" id="ARBA00004496"/>
    </source>
</evidence>
<dbReference type="GeneID" id="101079640"/>
<feature type="binding site" evidence="15">
    <location>
        <position position="243"/>
    </location>
    <ligand>
        <name>beta-D-galactose</name>
        <dbReference type="ChEBI" id="CHEBI:27667"/>
    </ligand>
</feature>
<reference evidence="17" key="2">
    <citation type="submission" date="2025-08" db="UniProtKB">
        <authorList>
            <consortium name="Ensembl"/>
        </authorList>
    </citation>
    <scope>IDENTIFICATION</scope>
</reference>
<dbReference type="RefSeq" id="XP_029687875.1">
    <property type="nucleotide sequence ID" value="XM_029832015.1"/>
</dbReference>
<evidence type="ECO:0000256" key="11">
    <source>
        <dbReference type="ARBA" id="ARBA00023277"/>
    </source>
</evidence>
<dbReference type="KEGG" id="tru:101079640"/>
<dbReference type="FunFam" id="2.70.98.10:FF:000003">
    <property type="entry name" value="Aldose 1-epimerase"/>
    <property type="match status" value="1"/>
</dbReference>
<dbReference type="NCBIfam" id="NF008277">
    <property type="entry name" value="PRK11055.1"/>
    <property type="match status" value="1"/>
</dbReference>
<comment type="subcellular location">
    <subcellularLocation>
        <location evidence="3">Cytoplasm</location>
    </subcellularLocation>
</comment>
<name>A0A674PI44_TAKRU</name>
<dbReference type="InParanoid" id="A0A674PI44"/>
<dbReference type="AlphaFoldDB" id="A0A674PI44"/>
<dbReference type="GO" id="GO:0005737">
    <property type="term" value="C:cytoplasm"/>
    <property type="evidence" value="ECO:0007669"/>
    <property type="project" value="UniProtKB-SubCell"/>
</dbReference>
<evidence type="ECO:0000256" key="13">
    <source>
        <dbReference type="PIRNR" id="PIRNR005096"/>
    </source>
</evidence>
<keyword evidence="18" id="KW-1185">Reference proteome</keyword>
<comment type="catalytic activity">
    <reaction evidence="1 13">
        <text>alpha-D-glucose = beta-D-glucose</text>
        <dbReference type="Rhea" id="RHEA:10264"/>
        <dbReference type="ChEBI" id="CHEBI:15903"/>
        <dbReference type="ChEBI" id="CHEBI:17925"/>
        <dbReference type="EC" id="5.1.3.3"/>
    </reaction>
</comment>
<reference evidence="17" key="3">
    <citation type="submission" date="2025-09" db="UniProtKB">
        <authorList>
            <consortium name="Ensembl"/>
        </authorList>
    </citation>
    <scope>IDENTIFICATION</scope>
</reference>
<feature type="active site" description="Proton acceptor" evidence="14">
    <location>
        <position position="310"/>
    </location>
</feature>
<dbReference type="GO" id="GO:0033499">
    <property type="term" value="P:galactose catabolic process via UDP-galactose, Leloir pathway"/>
    <property type="evidence" value="ECO:0007669"/>
    <property type="project" value="TreeGrafter"/>
</dbReference>
<dbReference type="GO" id="GO:0030246">
    <property type="term" value="F:carbohydrate binding"/>
    <property type="evidence" value="ECO:0007669"/>
    <property type="project" value="InterPro"/>
</dbReference>
<dbReference type="Ensembl" id="ENSTRUT00000075850.1">
    <property type="protein sequence ID" value="ENSTRUP00000085204.1"/>
    <property type="gene ID" value="ENSTRUG00000027968.1"/>
</dbReference>
<dbReference type="InterPro" id="IPR018052">
    <property type="entry name" value="Ald1_epimerase_CS"/>
</dbReference>
<dbReference type="GeneTree" id="ENSGT00510000047589"/>
<dbReference type="PANTHER" id="PTHR10091">
    <property type="entry name" value="ALDOSE-1-EPIMERASE"/>
    <property type="match status" value="1"/>
</dbReference>
<keyword evidence="10 13" id="KW-0413">Isomerase</keyword>
<dbReference type="InterPro" id="IPR014718">
    <property type="entry name" value="GH-type_carb-bd"/>
</dbReference>
<comment type="subunit">
    <text evidence="7 13">Monomer.</text>
</comment>
<evidence type="ECO:0000256" key="14">
    <source>
        <dbReference type="PIRSR" id="PIRSR005096-1"/>
    </source>
</evidence>
<dbReference type="Pfam" id="PF01263">
    <property type="entry name" value="Aldose_epim"/>
    <property type="match status" value="1"/>
</dbReference>
<keyword evidence="9" id="KW-0597">Phosphoprotein</keyword>
<dbReference type="InterPro" id="IPR008183">
    <property type="entry name" value="Aldose_1/G6P_1-epimerase"/>
</dbReference>
<keyword evidence="8" id="KW-0963">Cytoplasm</keyword>
<dbReference type="Gene3D" id="2.70.98.10">
    <property type="match status" value="1"/>
</dbReference>
<proteinExistence type="inferred from homology"/>
<dbReference type="Proteomes" id="UP000005226">
    <property type="component" value="Unplaced"/>
</dbReference>
<dbReference type="InterPro" id="IPR011013">
    <property type="entry name" value="Gal_mutarotase_sf_dom"/>
</dbReference>